<dbReference type="AlphaFoldDB" id="A0A915JLK2"/>
<dbReference type="WBParaSite" id="nRc.2.0.1.t26896-RA">
    <property type="protein sequence ID" value="nRc.2.0.1.t26896-RA"/>
    <property type="gene ID" value="nRc.2.0.1.g26896"/>
</dbReference>
<organism evidence="3 4">
    <name type="scientific">Romanomermis culicivorax</name>
    <name type="common">Nematode worm</name>
    <dbReference type="NCBI Taxonomy" id="13658"/>
    <lineage>
        <taxon>Eukaryota</taxon>
        <taxon>Metazoa</taxon>
        <taxon>Ecdysozoa</taxon>
        <taxon>Nematoda</taxon>
        <taxon>Enoplea</taxon>
        <taxon>Dorylaimia</taxon>
        <taxon>Mermithida</taxon>
        <taxon>Mermithoidea</taxon>
        <taxon>Mermithidae</taxon>
        <taxon>Romanomermis</taxon>
    </lineage>
</organism>
<dbReference type="Pfam" id="PF03407">
    <property type="entry name" value="Nucleotid_trans"/>
    <property type="match status" value="1"/>
</dbReference>
<dbReference type="InterPro" id="IPR005069">
    <property type="entry name" value="Nucl-diP-sugar_transferase"/>
</dbReference>
<name>A0A915JLK2_ROMCU</name>
<protein>
    <submittedName>
        <fullName evidence="4">Nucleotide-diphospho-sugar transferase domain-containing protein</fullName>
    </submittedName>
</protein>
<dbReference type="Proteomes" id="UP000887565">
    <property type="component" value="Unplaced"/>
</dbReference>
<evidence type="ECO:0000313" key="3">
    <source>
        <dbReference type="Proteomes" id="UP000887565"/>
    </source>
</evidence>
<dbReference type="OMA" id="RDPMEFF"/>
<sequence>MKNVNYAKFLILILCLTTMLLFYQRVIFLIDNNVENEESDFDQNLRVDFRSMTLHIGDFVEKSLNLRGQNPNNLIYVTLINEAFLEFTLNWLCNTKNMHGVHENTLIACTDLSSVQKLQVIWPKIKAVLIRMENNSLHYSFSDSLTWGQPDYVSFMALRARLISVLVTNGIKFVLFETDAVWTKDAHEFLQSQIRNSMGSVDILTPKKYEPDFFNRSLCFSPLLVLETGPKVSRFFGHMADLLADNQSLYDQDILDDLCKFRYENVRCRFLDYKNVADGYWFYLPDKFKKLYFEKPSIINNNFIIGLKHKITRQALHGYWFLDVRKKYECDEVLLQKSNIWKK</sequence>
<keyword evidence="1" id="KW-0472">Membrane</keyword>
<dbReference type="PANTHER" id="PTHR31967">
    <property type="entry name" value="GROUNDHOG (HEDGEHOG-LIKE FAMILY)-RELATED"/>
    <property type="match status" value="1"/>
</dbReference>
<evidence type="ECO:0000259" key="2">
    <source>
        <dbReference type="Pfam" id="PF03407"/>
    </source>
</evidence>
<keyword evidence="1" id="KW-0812">Transmembrane</keyword>
<dbReference type="PANTHER" id="PTHR31967:SF12">
    <property type="entry name" value="NUCLEOTIDE-DIPHOSPHO-SUGAR TRANSFERASE DOMAIN-CONTAINING PROTEIN"/>
    <property type="match status" value="1"/>
</dbReference>
<evidence type="ECO:0000256" key="1">
    <source>
        <dbReference type="SAM" id="Phobius"/>
    </source>
</evidence>
<reference evidence="4" key="1">
    <citation type="submission" date="2022-11" db="UniProtKB">
        <authorList>
            <consortium name="WormBaseParasite"/>
        </authorList>
    </citation>
    <scope>IDENTIFICATION</scope>
</reference>
<keyword evidence="3" id="KW-1185">Reference proteome</keyword>
<evidence type="ECO:0000313" key="4">
    <source>
        <dbReference type="WBParaSite" id="nRc.2.0.1.t26896-RA"/>
    </source>
</evidence>
<feature type="domain" description="Nucleotide-diphospho-sugar transferase" evidence="2">
    <location>
        <begin position="101"/>
        <end position="313"/>
    </location>
</feature>
<feature type="transmembrane region" description="Helical" evidence="1">
    <location>
        <begin position="6"/>
        <end position="23"/>
    </location>
</feature>
<proteinExistence type="predicted"/>
<accession>A0A915JLK2</accession>
<keyword evidence="1" id="KW-1133">Transmembrane helix</keyword>